<proteinExistence type="predicted"/>
<sequence>MTARLRQAAGAALILVLTAVTGASAQAPATAPAPIPAPAAAMKRDCTAPEGALETTGELPVVAAFKRAGKPIKVTIVGSASTGGAGTSGPGKAYPSKLPAALTRTLGVQVTVDAHGRRGWTSEAMADEMAGLVAADKPQVVIWQTGTVDAVKEVAPEAFGAALIKGADALKRAGVDLLLMDMQFSPIGSRLIDFSPYLEYMNWVATGTGSPIFRRHAIMRAWYEEERFGVPGRVKAEQEGFADNVHACIAELLARVIHTAQDAAPR</sequence>
<accession>A0A3N1MBX1</accession>
<dbReference type="OrthoDB" id="7203637at2"/>
<protein>
    <submittedName>
        <fullName evidence="2">GDSL-like lipase/acylhydrolase family protein</fullName>
    </submittedName>
</protein>
<dbReference type="RefSeq" id="WP_123689511.1">
    <property type="nucleotide sequence ID" value="NZ_AP019700.1"/>
</dbReference>
<dbReference type="EMBL" id="RJKX01000013">
    <property type="protein sequence ID" value="ROQ00207.1"/>
    <property type="molecule type" value="Genomic_DNA"/>
</dbReference>
<dbReference type="AlphaFoldDB" id="A0A3N1MBX1"/>
<feature type="signal peptide" evidence="1">
    <location>
        <begin position="1"/>
        <end position="25"/>
    </location>
</feature>
<keyword evidence="1" id="KW-0732">Signal</keyword>
<dbReference type="GO" id="GO:0016788">
    <property type="term" value="F:hydrolase activity, acting on ester bonds"/>
    <property type="evidence" value="ECO:0007669"/>
    <property type="project" value="UniProtKB-ARBA"/>
</dbReference>
<evidence type="ECO:0000256" key="1">
    <source>
        <dbReference type="SAM" id="SignalP"/>
    </source>
</evidence>
<comment type="caution">
    <text evidence="2">The sequence shown here is derived from an EMBL/GenBank/DDBJ whole genome shotgun (WGS) entry which is preliminary data.</text>
</comment>
<organism evidence="2 3">
    <name type="scientific">Stella humosa</name>
    <dbReference type="NCBI Taxonomy" id="94"/>
    <lineage>
        <taxon>Bacteria</taxon>
        <taxon>Pseudomonadati</taxon>
        <taxon>Pseudomonadota</taxon>
        <taxon>Alphaproteobacteria</taxon>
        <taxon>Rhodospirillales</taxon>
        <taxon>Stellaceae</taxon>
        <taxon>Stella</taxon>
    </lineage>
</organism>
<keyword evidence="3" id="KW-1185">Reference proteome</keyword>
<dbReference type="Pfam" id="PF25182">
    <property type="entry name" value="NonGDSL"/>
    <property type="match status" value="1"/>
</dbReference>
<keyword evidence="2" id="KW-0378">Hydrolase</keyword>
<reference evidence="2 3" key="1">
    <citation type="submission" date="2018-11" db="EMBL/GenBank/DDBJ databases">
        <title>Genomic Encyclopedia of Type Strains, Phase IV (KMG-IV): sequencing the most valuable type-strain genomes for metagenomic binning, comparative biology and taxonomic classification.</title>
        <authorList>
            <person name="Goeker M."/>
        </authorList>
    </citation>
    <scope>NUCLEOTIDE SEQUENCE [LARGE SCALE GENOMIC DNA]</scope>
    <source>
        <strain evidence="2 3">DSM 5900</strain>
    </source>
</reference>
<name>A0A3N1MBX1_9PROT</name>
<dbReference type="Proteomes" id="UP000278222">
    <property type="component" value="Unassembled WGS sequence"/>
</dbReference>
<dbReference type="SUPFAM" id="SSF52266">
    <property type="entry name" value="SGNH hydrolase"/>
    <property type="match status" value="1"/>
</dbReference>
<evidence type="ECO:0000313" key="2">
    <source>
        <dbReference type="EMBL" id="ROQ00207.1"/>
    </source>
</evidence>
<feature type="chain" id="PRO_5018182316" evidence="1">
    <location>
        <begin position="26"/>
        <end position="266"/>
    </location>
</feature>
<dbReference type="InterPro" id="IPR036514">
    <property type="entry name" value="SGNH_hydro_sf"/>
</dbReference>
<evidence type="ECO:0000313" key="3">
    <source>
        <dbReference type="Proteomes" id="UP000278222"/>
    </source>
</evidence>
<dbReference type="Gene3D" id="3.40.50.1110">
    <property type="entry name" value="SGNH hydrolase"/>
    <property type="match status" value="1"/>
</dbReference>
<dbReference type="InterPro" id="IPR057572">
    <property type="entry name" value="NonGDSL"/>
</dbReference>
<gene>
    <name evidence="2" type="ORF">EDC65_2003</name>
</gene>